<keyword evidence="5" id="KW-1185">Reference proteome</keyword>
<comment type="similarity">
    <text evidence="1 3">Belongs to the short-chain dehydrogenases/reductases (SDR) family.</text>
</comment>
<dbReference type="PROSITE" id="PS00061">
    <property type="entry name" value="ADH_SHORT"/>
    <property type="match status" value="1"/>
</dbReference>
<dbReference type="OMA" id="WRWMWET"/>
<keyword evidence="2" id="KW-0560">Oxidoreductase</keyword>
<dbReference type="EMBL" id="VRMN01000002">
    <property type="protein sequence ID" value="KAA8497174.1"/>
    <property type="molecule type" value="Genomic_DNA"/>
</dbReference>
<dbReference type="OrthoDB" id="1933717at2759"/>
<proteinExistence type="inferred from homology"/>
<dbReference type="InterPro" id="IPR020904">
    <property type="entry name" value="Sc_DH/Rdtase_CS"/>
</dbReference>
<gene>
    <name evidence="4" type="ORF">FVE85_0903</name>
</gene>
<name>A0A5J4Z2L9_PORPP</name>
<evidence type="ECO:0000313" key="5">
    <source>
        <dbReference type="Proteomes" id="UP000324585"/>
    </source>
</evidence>
<dbReference type="Gene3D" id="3.40.50.720">
    <property type="entry name" value="NAD(P)-binding Rossmann-like Domain"/>
    <property type="match status" value="1"/>
</dbReference>
<accession>A0A5J4Z2L9</accession>
<evidence type="ECO:0000256" key="1">
    <source>
        <dbReference type="ARBA" id="ARBA00006484"/>
    </source>
</evidence>
<dbReference type="InterPro" id="IPR002347">
    <property type="entry name" value="SDR_fam"/>
</dbReference>
<protein>
    <submittedName>
        <fullName evidence="4">NADP-dependent 3-hydroxy acid dehydrogenase</fullName>
    </submittedName>
</protein>
<dbReference type="PANTHER" id="PTHR42901">
    <property type="entry name" value="ALCOHOL DEHYDROGENASE"/>
    <property type="match status" value="1"/>
</dbReference>
<dbReference type="Proteomes" id="UP000324585">
    <property type="component" value="Unassembled WGS sequence"/>
</dbReference>
<organism evidence="4 5">
    <name type="scientific">Porphyridium purpureum</name>
    <name type="common">Red alga</name>
    <name type="synonym">Porphyridium cruentum</name>
    <dbReference type="NCBI Taxonomy" id="35688"/>
    <lineage>
        <taxon>Eukaryota</taxon>
        <taxon>Rhodophyta</taxon>
        <taxon>Bangiophyceae</taxon>
        <taxon>Porphyridiales</taxon>
        <taxon>Porphyridiaceae</taxon>
        <taxon>Porphyridium</taxon>
    </lineage>
</organism>
<evidence type="ECO:0000256" key="2">
    <source>
        <dbReference type="ARBA" id="ARBA00023002"/>
    </source>
</evidence>
<dbReference type="SUPFAM" id="SSF51735">
    <property type="entry name" value="NAD(P)-binding Rossmann-fold domains"/>
    <property type="match status" value="1"/>
</dbReference>
<dbReference type="AlphaFoldDB" id="A0A5J4Z2L9"/>
<dbReference type="InterPro" id="IPR036291">
    <property type="entry name" value="NAD(P)-bd_dom_sf"/>
</dbReference>
<dbReference type="FunFam" id="3.40.50.720:FF:000047">
    <property type="entry name" value="NADP-dependent L-serine/L-allo-threonine dehydrogenase"/>
    <property type="match status" value="1"/>
</dbReference>
<evidence type="ECO:0000256" key="3">
    <source>
        <dbReference type="RuleBase" id="RU000363"/>
    </source>
</evidence>
<dbReference type="PRINTS" id="PR00081">
    <property type="entry name" value="GDHRDH"/>
</dbReference>
<reference evidence="5" key="1">
    <citation type="journal article" date="2019" name="Nat. Commun.">
        <title>Expansion of phycobilisome linker gene families in mesophilic red algae.</title>
        <authorList>
            <person name="Lee J."/>
            <person name="Kim D."/>
            <person name="Bhattacharya D."/>
            <person name="Yoon H.S."/>
        </authorList>
    </citation>
    <scope>NUCLEOTIDE SEQUENCE [LARGE SCALE GENOMIC DNA]</scope>
    <source>
        <strain evidence="5">CCMP 1328</strain>
    </source>
</reference>
<dbReference type="GO" id="GO:0016616">
    <property type="term" value="F:oxidoreductase activity, acting on the CH-OH group of donors, NAD or NADP as acceptor"/>
    <property type="evidence" value="ECO:0007669"/>
    <property type="project" value="UniProtKB-ARBA"/>
</dbReference>
<dbReference type="PRINTS" id="PR00080">
    <property type="entry name" value="SDRFAMILY"/>
</dbReference>
<dbReference type="Pfam" id="PF00106">
    <property type="entry name" value="adh_short"/>
    <property type="match status" value="1"/>
</dbReference>
<comment type="caution">
    <text evidence="4">The sequence shown here is derived from an EMBL/GenBank/DDBJ whole genome shotgun (WGS) entry which is preliminary data.</text>
</comment>
<dbReference type="PANTHER" id="PTHR42901:SF1">
    <property type="entry name" value="ALCOHOL DEHYDROGENASE"/>
    <property type="match status" value="1"/>
</dbReference>
<evidence type="ECO:0000313" key="4">
    <source>
        <dbReference type="EMBL" id="KAA8497174.1"/>
    </source>
</evidence>
<sequence length="284" mass="29888">MPYATLSLEGQCALITGASSGIGKAVAFRLVEEGISRLVLIARRKERLAVIQQELLALRNGTGKSAGPGGGDVRVHVIGMDLGANMDEVARLPDVLPEEYRDVDIVVNNAGLALGKDAVYDNSVANVIGMVNVNVSGAFVLASAFLQRMKQRNTGHLVNIGSTAGHNPYAGGSVYCGTKAALLAFSDAARHDLVNSAVRITTLSPGAVQTEFSVVRFNGDQSKAEAVYDRLVPMNADDIADQIHYVVTRPKHVQIATLISVATAQADASTIARGVSLEPVAKNQ</sequence>